<feature type="transmembrane region" description="Helical" evidence="1">
    <location>
        <begin position="41"/>
        <end position="62"/>
    </location>
</feature>
<dbReference type="EMBL" id="JAUFQU010000033">
    <property type="protein sequence ID" value="MDN3709387.1"/>
    <property type="molecule type" value="Genomic_DNA"/>
</dbReference>
<proteinExistence type="predicted"/>
<protein>
    <recommendedName>
        <fullName evidence="5">Chloroplast import component protein (Tic20)</fullName>
    </recommendedName>
</protein>
<keyword evidence="4" id="KW-1185">Reference proteome</keyword>
<dbReference type="EMBL" id="JAUFQU010000001">
    <property type="protein sequence ID" value="MDN3706732.1"/>
    <property type="molecule type" value="Genomic_DNA"/>
</dbReference>
<comment type="caution">
    <text evidence="3">The sequence shown here is derived from an EMBL/GenBank/DDBJ whole genome shotgun (WGS) entry which is preliminary data.</text>
</comment>
<accession>A0ABT8D246</accession>
<evidence type="ECO:0008006" key="5">
    <source>
        <dbReference type="Google" id="ProtNLM"/>
    </source>
</evidence>
<keyword evidence="1" id="KW-1133">Transmembrane helix</keyword>
<feature type="transmembrane region" description="Helical" evidence="1">
    <location>
        <begin position="69"/>
        <end position="87"/>
    </location>
</feature>
<feature type="transmembrane region" description="Helical" evidence="1">
    <location>
        <begin position="12"/>
        <end position="29"/>
    </location>
</feature>
<reference evidence="4" key="2">
    <citation type="journal article" date="2019" name="Int. J. Syst. Evol. Microbiol.">
        <title>The Global Catalogue of Microorganisms (GCM) 10K type strain sequencing project: providing services to taxonomists for standard genome sequencing and annotation.</title>
        <authorList>
            <consortium name="The Broad Institute Genomics Platform"/>
            <consortium name="The Broad Institute Genome Sequencing Center for Infectious Disease"/>
            <person name="Wu L."/>
            <person name="Ma J."/>
        </authorList>
    </citation>
    <scope>NUCLEOTIDE SEQUENCE [LARGE SCALE GENOMIC DNA]</scope>
    <source>
        <strain evidence="4">CECT 7184</strain>
    </source>
</reference>
<evidence type="ECO:0000256" key="1">
    <source>
        <dbReference type="SAM" id="Phobius"/>
    </source>
</evidence>
<keyword evidence="1" id="KW-0472">Membrane</keyword>
<evidence type="ECO:0000313" key="2">
    <source>
        <dbReference type="EMBL" id="MDN3706732.1"/>
    </source>
</evidence>
<gene>
    <name evidence="2" type="ORF">QW060_06255</name>
    <name evidence="3" type="ORF">QW060_20470</name>
</gene>
<organism evidence="3 4">
    <name type="scientific">Paenimyroides ceti</name>
    <dbReference type="NCBI Taxonomy" id="395087"/>
    <lineage>
        <taxon>Bacteria</taxon>
        <taxon>Pseudomonadati</taxon>
        <taxon>Bacteroidota</taxon>
        <taxon>Flavobacteriia</taxon>
        <taxon>Flavobacteriales</taxon>
        <taxon>Flavobacteriaceae</taxon>
        <taxon>Paenimyroides</taxon>
    </lineage>
</organism>
<dbReference type="RefSeq" id="WP_290362787.1">
    <property type="nucleotide sequence ID" value="NZ_JAUFQU010000001.1"/>
</dbReference>
<name>A0ABT8D246_9FLAO</name>
<dbReference type="Proteomes" id="UP001242368">
    <property type="component" value="Unassembled WGS sequence"/>
</dbReference>
<reference evidence="3" key="3">
    <citation type="submission" date="2023-06" db="EMBL/GenBank/DDBJ databases">
        <authorList>
            <person name="Lucena T."/>
            <person name="Sun Q."/>
        </authorList>
    </citation>
    <scope>NUCLEOTIDE SEQUENCE</scope>
    <source>
        <strain evidence="3">CECT 7184</strain>
    </source>
</reference>
<evidence type="ECO:0000313" key="3">
    <source>
        <dbReference type="EMBL" id="MDN3709387.1"/>
    </source>
</evidence>
<sequence>MRNEITKDGKLAAIIAHITFLGPIIAYFINLDDKDAFGSFYIRQSVGILCLFFLIGALIGFIPYPSASYAFYLFIFILWIYSFIGAVSNEYKLLPFIGPYFQKWFSKKDN</sequence>
<evidence type="ECO:0000313" key="4">
    <source>
        <dbReference type="Proteomes" id="UP001242368"/>
    </source>
</evidence>
<reference evidence="3" key="1">
    <citation type="journal article" date="2014" name="Int. J. Syst. Evol. Microbiol.">
        <title>Complete genome of a new Firmicutes species belonging to the dominant human colonic microbiota ('Ruminococcus bicirculans') reveals two chromosomes and a selective capacity to utilize plant glucans.</title>
        <authorList>
            <consortium name="NISC Comparative Sequencing Program"/>
            <person name="Wegmann U."/>
            <person name="Louis P."/>
            <person name="Goesmann A."/>
            <person name="Henrissat B."/>
            <person name="Duncan S.H."/>
            <person name="Flint H.J."/>
        </authorList>
    </citation>
    <scope>NUCLEOTIDE SEQUENCE</scope>
    <source>
        <strain evidence="3">CECT 7184</strain>
    </source>
</reference>
<keyword evidence="1" id="KW-0812">Transmembrane</keyword>